<feature type="region of interest" description="Disordered" evidence="2">
    <location>
        <begin position="700"/>
        <end position="749"/>
    </location>
</feature>
<comment type="caution">
    <text evidence="3">The sequence shown here is derived from an EMBL/GenBank/DDBJ whole genome shotgun (WGS) entry which is preliminary data.</text>
</comment>
<name>A0AA39LAN5_9BILA</name>
<feature type="compositionally biased region" description="Polar residues" evidence="2">
    <location>
        <begin position="738"/>
        <end position="749"/>
    </location>
</feature>
<keyword evidence="4" id="KW-1185">Reference proteome</keyword>
<evidence type="ECO:0000313" key="3">
    <source>
        <dbReference type="EMBL" id="KAK0390258.1"/>
    </source>
</evidence>
<feature type="region of interest" description="Disordered" evidence="2">
    <location>
        <begin position="1"/>
        <end position="32"/>
    </location>
</feature>
<feature type="compositionally biased region" description="Basic and acidic residues" evidence="2">
    <location>
        <begin position="23"/>
        <end position="32"/>
    </location>
</feature>
<protein>
    <recommendedName>
        <fullName evidence="5">Portal protein</fullName>
    </recommendedName>
</protein>
<dbReference type="EMBL" id="JAUCMV010000021">
    <property type="protein sequence ID" value="KAK0390258.1"/>
    <property type="molecule type" value="Genomic_DNA"/>
</dbReference>
<evidence type="ECO:0008006" key="5">
    <source>
        <dbReference type="Google" id="ProtNLM"/>
    </source>
</evidence>
<evidence type="ECO:0000313" key="4">
    <source>
        <dbReference type="Proteomes" id="UP001175271"/>
    </source>
</evidence>
<gene>
    <name evidence="3" type="ORF">QR680_019403</name>
</gene>
<dbReference type="Proteomes" id="UP001175271">
    <property type="component" value="Unassembled WGS sequence"/>
</dbReference>
<keyword evidence="1" id="KW-0175">Coiled coil</keyword>
<feature type="coiled-coil region" evidence="1">
    <location>
        <begin position="177"/>
        <end position="207"/>
    </location>
</feature>
<dbReference type="AlphaFoldDB" id="A0AA39LAN5"/>
<proteinExistence type="predicted"/>
<evidence type="ECO:0000256" key="2">
    <source>
        <dbReference type="SAM" id="MobiDB-lite"/>
    </source>
</evidence>
<organism evidence="3 4">
    <name type="scientific">Steinernema hermaphroditum</name>
    <dbReference type="NCBI Taxonomy" id="289476"/>
    <lineage>
        <taxon>Eukaryota</taxon>
        <taxon>Metazoa</taxon>
        <taxon>Ecdysozoa</taxon>
        <taxon>Nematoda</taxon>
        <taxon>Chromadorea</taxon>
        <taxon>Rhabditida</taxon>
        <taxon>Tylenchina</taxon>
        <taxon>Panagrolaimomorpha</taxon>
        <taxon>Strongyloidoidea</taxon>
        <taxon>Steinernematidae</taxon>
        <taxon>Steinernema</taxon>
    </lineage>
</organism>
<evidence type="ECO:0000256" key="1">
    <source>
        <dbReference type="SAM" id="Coils"/>
    </source>
</evidence>
<accession>A0AA39LAN5</accession>
<reference evidence="3" key="1">
    <citation type="submission" date="2023-06" db="EMBL/GenBank/DDBJ databases">
        <title>Genomic analysis of the entomopathogenic nematode Steinernema hermaphroditum.</title>
        <authorList>
            <person name="Schwarz E.M."/>
            <person name="Heppert J.K."/>
            <person name="Baniya A."/>
            <person name="Schwartz H.T."/>
            <person name="Tan C.-H."/>
            <person name="Antoshechkin I."/>
            <person name="Sternberg P.W."/>
            <person name="Goodrich-Blair H."/>
            <person name="Dillman A.R."/>
        </authorList>
    </citation>
    <scope>NUCLEOTIDE SEQUENCE</scope>
    <source>
        <strain evidence="3">PS9179</strain>
        <tissue evidence="3">Whole animal</tissue>
    </source>
</reference>
<sequence>MSIDELENAIVNDAANPNGQNGIKREPDKEATEARKRLVVSWQDKIERAKRHWKADFDRMREDQKFAYGLQWDGQKHLNGVRDADSTSNKYVANIVHRHIQQRVASLYAKNPRAVARRREQILNTVWDGSNQSLQVAQMQVQALQAMLPQIMAAAQAGDMSAVMNGVMGGMQAMPDMMNAQGILQDAEQVRQRMQQLDAIAKTLELLQEYTVREQAHDFKLMMKMLVRRAITTGVGYVKVGYQRVMQRDPDKEAQIADLSEQLSVIQRRSADLADGVITDENPEVAALQAQIEAIQSEPEDIVVREGVVYDYPASTTIIPDPKTINLREFLGADWVAQEYPLSVDEIKEIYEVDVSRNVSADGVEDNGRKLSEFEMLFGSEYADRSGDKTDTVLVWEVYSRKDGLVFHICEGYPDFLRAPAKPEVYIERFWPWFVFVPNECDIEGRIFPPSDVRLIRDMQNELNRSRQMLREHRLAARPKTAVAAGILTDADKEKLQSHPANAVLELEGLAPGTKVGDVLQAYTGPNIDPNLYQTNDIFQDSLRVTGAQEANLGGVSGGTATESQIAESSRMSSVGSNVDDLDDLLTQLFRASGQILLLEMTEDSVKKIVGVGAVWPQMSKADVAQEIYLEVEAGSTGRPNKAQEIQNAERLMPLIMQMPGVNPEFLIRELVKRLDDRLDVTQAMAANMPSITAMNSMRAMAGGGNPAQAPEAQGGQGAMNGEKPPTPAGASGADLVSTPQTPARASLA</sequence>